<dbReference type="PANTHER" id="PTHR11584">
    <property type="entry name" value="SERINE/THREONINE PROTEIN KINASE"/>
    <property type="match status" value="1"/>
</dbReference>
<evidence type="ECO:0000313" key="7">
    <source>
        <dbReference type="Proteomes" id="UP001163823"/>
    </source>
</evidence>
<dbReference type="PANTHER" id="PTHR11584:SF369">
    <property type="entry name" value="MITOGEN-ACTIVATED PROTEIN KINASE KINASE KINASE 19-RELATED"/>
    <property type="match status" value="1"/>
</dbReference>
<dbReference type="EMBL" id="JARAOO010000002">
    <property type="protein sequence ID" value="KAJ7980091.1"/>
    <property type="molecule type" value="Genomic_DNA"/>
</dbReference>
<evidence type="ECO:0000256" key="1">
    <source>
        <dbReference type="ARBA" id="ARBA00022527"/>
    </source>
</evidence>
<evidence type="ECO:0000313" key="6">
    <source>
        <dbReference type="EMBL" id="KAJ7980091.1"/>
    </source>
</evidence>
<evidence type="ECO:0000256" key="3">
    <source>
        <dbReference type="ARBA" id="ARBA00022741"/>
    </source>
</evidence>
<evidence type="ECO:0000256" key="5">
    <source>
        <dbReference type="ARBA" id="ARBA00022840"/>
    </source>
</evidence>
<sequence length="137" mass="15089">MTRLLSCGGRALIAVNRAKEITQTAREEDSLNILLEFVPSGSKSSLLGKFGSFPESVANILVDDKGYIKLADFGASKKVAHWCSADIWSVGCTVIESAGKPPWRQQYQEVAALFHIGTTKAHPPIPEHLFVEERIFF</sequence>
<evidence type="ECO:0000256" key="4">
    <source>
        <dbReference type="ARBA" id="ARBA00022777"/>
    </source>
</evidence>
<comment type="caution">
    <text evidence="6">The sequence shown here is derived from an EMBL/GenBank/DDBJ whole genome shotgun (WGS) entry which is preliminary data.</text>
</comment>
<dbReference type="AlphaFoldDB" id="A0AAD7VLA1"/>
<reference evidence="6" key="1">
    <citation type="journal article" date="2023" name="Science">
        <title>Elucidation of the pathway for biosynthesis of saponin adjuvants from the soapbark tree.</title>
        <authorList>
            <person name="Reed J."/>
            <person name="Orme A."/>
            <person name="El-Demerdash A."/>
            <person name="Owen C."/>
            <person name="Martin L.B.B."/>
            <person name="Misra R.C."/>
            <person name="Kikuchi S."/>
            <person name="Rejzek M."/>
            <person name="Martin A.C."/>
            <person name="Harkess A."/>
            <person name="Leebens-Mack J."/>
            <person name="Louveau T."/>
            <person name="Stephenson M.J."/>
            <person name="Osbourn A."/>
        </authorList>
    </citation>
    <scope>NUCLEOTIDE SEQUENCE</scope>
    <source>
        <strain evidence="6">S10</strain>
    </source>
</reference>
<dbReference type="GO" id="GO:0005524">
    <property type="term" value="F:ATP binding"/>
    <property type="evidence" value="ECO:0007669"/>
    <property type="project" value="UniProtKB-KW"/>
</dbReference>
<keyword evidence="3" id="KW-0547">Nucleotide-binding</keyword>
<protein>
    <submittedName>
        <fullName evidence="6">Mitogen-activated protein kinase kinase</fullName>
    </submittedName>
</protein>
<organism evidence="6 7">
    <name type="scientific">Quillaja saponaria</name>
    <name type="common">Soap bark tree</name>
    <dbReference type="NCBI Taxonomy" id="32244"/>
    <lineage>
        <taxon>Eukaryota</taxon>
        <taxon>Viridiplantae</taxon>
        <taxon>Streptophyta</taxon>
        <taxon>Embryophyta</taxon>
        <taxon>Tracheophyta</taxon>
        <taxon>Spermatophyta</taxon>
        <taxon>Magnoliopsida</taxon>
        <taxon>eudicotyledons</taxon>
        <taxon>Gunneridae</taxon>
        <taxon>Pentapetalae</taxon>
        <taxon>rosids</taxon>
        <taxon>fabids</taxon>
        <taxon>Fabales</taxon>
        <taxon>Quillajaceae</taxon>
        <taxon>Quillaja</taxon>
    </lineage>
</organism>
<dbReference type="Gene3D" id="1.10.510.10">
    <property type="entry name" value="Transferase(Phosphotransferase) domain 1"/>
    <property type="match status" value="1"/>
</dbReference>
<dbReference type="SUPFAM" id="SSF56112">
    <property type="entry name" value="Protein kinase-like (PK-like)"/>
    <property type="match status" value="1"/>
</dbReference>
<keyword evidence="5" id="KW-0067">ATP-binding</keyword>
<proteinExistence type="predicted"/>
<accession>A0AAD7VLA1</accession>
<keyword evidence="7" id="KW-1185">Reference proteome</keyword>
<name>A0AAD7VLA1_QUISA</name>
<dbReference type="KEGG" id="qsa:O6P43_003409"/>
<gene>
    <name evidence="6" type="ORF">O6P43_003409</name>
</gene>
<keyword evidence="2" id="KW-0808">Transferase</keyword>
<dbReference type="Proteomes" id="UP001163823">
    <property type="component" value="Chromosome 2"/>
</dbReference>
<dbReference type="InterPro" id="IPR011009">
    <property type="entry name" value="Kinase-like_dom_sf"/>
</dbReference>
<keyword evidence="1" id="KW-0723">Serine/threonine-protein kinase</keyword>
<evidence type="ECO:0000256" key="2">
    <source>
        <dbReference type="ARBA" id="ARBA00022679"/>
    </source>
</evidence>
<keyword evidence="4 6" id="KW-0418">Kinase</keyword>
<dbReference type="GO" id="GO:0004674">
    <property type="term" value="F:protein serine/threonine kinase activity"/>
    <property type="evidence" value="ECO:0007669"/>
    <property type="project" value="UniProtKB-KW"/>
</dbReference>